<evidence type="ECO:0000313" key="11">
    <source>
        <dbReference type="Proteomes" id="UP000663865"/>
    </source>
</evidence>
<comment type="subcellular location">
    <subcellularLocation>
        <location evidence="1">Nucleus</location>
    </subcellularLocation>
</comment>
<dbReference type="Pfam" id="PF00389">
    <property type="entry name" value="2-Hacid_dh"/>
    <property type="match status" value="1"/>
</dbReference>
<evidence type="ECO:0000256" key="3">
    <source>
        <dbReference type="ARBA" id="ARBA00023002"/>
    </source>
</evidence>
<evidence type="ECO:0000259" key="8">
    <source>
        <dbReference type="Pfam" id="PF02826"/>
    </source>
</evidence>
<sequence>MSNKQQILLLKPGFNNFSIEHNLLLPTPYELIVVSDDTDILSYISNPLVVAIITIHTLITSNTVGYMSPSCRVITRLGVGFENIDVKACRQRNITVCYVPDYGTNEVADHAVALLFAAHRRLSVYHRSIVDHRIWNHEIAGTDLHSLNTLNLGVIGMGRIGTSFATKMRPFVKQIFSYDPIVPSSCTSIDEIYDQCDIISLHVPLTSTNQHLVSSDAFNRMKKRPIFINVSRGGLVDTKALVQALKNEQISYAALDVLEDEPEIDAELIKLDRIQLTPHAAWFTHESASSLRTKAIQDILRVLKGEQPLFPVPMEE</sequence>
<dbReference type="Proteomes" id="UP000663838">
    <property type="component" value="Unassembled WGS sequence"/>
</dbReference>
<dbReference type="GO" id="GO:0005634">
    <property type="term" value="C:nucleus"/>
    <property type="evidence" value="ECO:0007669"/>
    <property type="project" value="UniProtKB-SubCell"/>
</dbReference>
<evidence type="ECO:0000256" key="6">
    <source>
        <dbReference type="RuleBase" id="RU003719"/>
    </source>
</evidence>
<protein>
    <recommendedName>
        <fullName evidence="12">C-terminal binding protein</fullName>
    </recommendedName>
</protein>
<dbReference type="InterPro" id="IPR029753">
    <property type="entry name" value="D-isomer_DH_CS"/>
</dbReference>
<dbReference type="PANTHER" id="PTHR43761">
    <property type="entry name" value="D-ISOMER SPECIFIC 2-HYDROXYACID DEHYDROGENASE FAMILY PROTEIN (AFU_ORTHOLOGUE AFUA_1G13630)"/>
    <property type="match status" value="1"/>
</dbReference>
<comment type="caution">
    <text evidence="9">The sequence shown here is derived from an EMBL/GenBank/DDBJ whole genome shotgun (WGS) entry which is preliminary data.</text>
</comment>
<evidence type="ECO:0000256" key="5">
    <source>
        <dbReference type="ARBA" id="ARBA00023242"/>
    </source>
</evidence>
<dbReference type="GO" id="GO:0016616">
    <property type="term" value="F:oxidoreductase activity, acting on the CH-OH group of donors, NAD or NADP as acceptor"/>
    <property type="evidence" value="ECO:0007669"/>
    <property type="project" value="InterPro"/>
</dbReference>
<dbReference type="Proteomes" id="UP000663865">
    <property type="component" value="Unassembled WGS sequence"/>
</dbReference>
<gene>
    <name evidence="9" type="ORF">KIK155_LOCUS22638</name>
    <name evidence="10" type="ORF">TOA249_LOCUS18849</name>
</gene>
<dbReference type="InterPro" id="IPR050418">
    <property type="entry name" value="D-iso_2-hydroxyacid_DH_PdxB"/>
</dbReference>
<dbReference type="EMBL" id="CAJNYV010004019">
    <property type="protein sequence ID" value="CAF3635571.1"/>
    <property type="molecule type" value="Genomic_DNA"/>
</dbReference>
<evidence type="ECO:0008006" key="12">
    <source>
        <dbReference type="Google" id="ProtNLM"/>
    </source>
</evidence>
<feature type="domain" description="D-isomer specific 2-hydroxyacid dehydrogenase catalytic" evidence="7">
    <location>
        <begin position="50"/>
        <end position="312"/>
    </location>
</feature>
<organism evidence="9 11">
    <name type="scientific">Rotaria socialis</name>
    <dbReference type="NCBI Taxonomy" id="392032"/>
    <lineage>
        <taxon>Eukaryota</taxon>
        <taxon>Metazoa</taxon>
        <taxon>Spiralia</taxon>
        <taxon>Gnathifera</taxon>
        <taxon>Rotifera</taxon>
        <taxon>Eurotatoria</taxon>
        <taxon>Bdelloidea</taxon>
        <taxon>Philodinida</taxon>
        <taxon>Philodinidae</taxon>
        <taxon>Rotaria</taxon>
    </lineage>
</organism>
<evidence type="ECO:0000313" key="10">
    <source>
        <dbReference type="EMBL" id="CAF4730211.1"/>
    </source>
</evidence>
<dbReference type="SUPFAM" id="SSF52283">
    <property type="entry name" value="Formate/glycerate dehydrogenase catalytic domain-like"/>
    <property type="match status" value="1"/>
</dbReference>
<dbReference type="SUPFAM" id="SSF51735">
    <property type="entry name" value="NAD(P)-binding Rossmann-fold domains"/>
    <property type="match status" value="1"/>
</dbReference>
<dbReference type="PROSITE" id="PS00670">
    <property type="entry name" value="D_2_HYDROXYACID_DH_2"/>
    <property type="match status" value="1"/>
</dbReference>
<dbReference type="GO" id="GO:0003714">
    <property type="term" value="F:transcription corepressor activity"/>
    <property type="evidence" value="ECO:0007669"/>
    <property type="project" value="InterPro"/>
</dbReference>
<evidence type="ECO:0000256" key="1">
    <source>
        <dbReference type="ARBA" id="ARBA00004123"/>
    </source>
</evidence>
<feature type="domain" description="D-isomer specific 2-hydroxyacid dehydrogenase NAD-binding" evidence="8">
    <location>
        <begin position="112"/>
        <end position="281"/>
    </location>
</feature>
<dbReference type="InterPro" id="IPR006139">
    <property type="entry name" value="D-isomer_2_OHA_DH_cat_dom"/>
</dbReference>
<dbReference type="InterPro" id="IPR036291">
    <property type="entry name" value="NAD(P)-bd_dom_sf"/>
</dbReference>
<name>A0A818QIC0_9BILA</name>
<comment type="similarity">
    <text evidence="2 6">Belongs to the D-isomer specific 2-hydroxyacid dehydrogenase family.</text>
</comment>
<evidence type="ECO:0000259" key="7">
    <source>
        <dbReference type="Pfam" id="PF00389"/>
    </source>
</evidence>
<keyword evidence="4" id="KW-0520">NAD</keyword>
<evidence type="ECO:0000313" key="9">
    <source>
        <dbReference type="EMBL" id="CAF3635571.1"/>
    </source>
</evidence>
<dbReference type="AlphaFoldDB" id="A0A818QIC0"/>
<dbReference type="InterPro" id="IPR006140">
    <property type="entry name" value="D-isomer_DH_NAD-bd"/>
</dbReference>
<dbReference type="GO" id="GO:0051287">
    <property type="term" value="F:NAD binding"/>
    <property type="evidence" value="ECO:0007669"/>
    <property type="project" value="InterPro"/>
</dbReference>
<keyword evidence="3 6" id="KW-0560">Oxidoreductase</keyword>
<reference evidence="9" key="1">
    <citation type="submission" date="2021-02" db="EMBL/GenBank/DDBJ databases">
        <authorList>
            <person name="Nowell W R."/>
        </authorList>
    </citation>
    <scope>NUCLEOTIDE SEQUENCE</scope>
</reference>
<dbReference type="InterPro" id="IPR029752">
    <property type="entry name" value="D-isomer_DH_CS1"/>
</dbReference>
<evidence type="ECO:0000256" key="2">
    <source>
        <dbReference type="ARBA" id="ARBA00005854"/>
    </source>
</evidence>
<dbReference type="Pfam" id="PF02826">
    <property type="entry name" value="2-Hacid_dh_C"/>
    <property type="match status" value="1"/>
</dbReference>
<dbReference type="CDD" id="cd05299">
    <property type="entry name" value="CtBP_dh"/>
    <property type="match status" value="1"/>
</dbReference>
<dbReference type="PROSITE" id="PS00065">
    <property type="entry name" value="D_2_HYDROXYACID_DH_1"/>
    <property type="match status" value="1"/>
</dbReference>
<proteinExistence type="inferred from homology"/>
<keyword evidence="5" id="KW-0539">Nucleus</keyword>
<dbReference type="Gene3D" id="3.40.50.720">
    <property type="entry name" value="NAD(P)-binding Rossmann-like Domain"/>
    <property type="match status" value="2"/>
</dbReference>
<dbReference type="InterPro" id="IPR043322">
    <property type="entry name" value="CtBP"/>
</dbReference>
<dbReference type="PANTHER" id="PTHR43761:SF1">
    <property type="entry name" value="D-ISOMER SPECIFIC 2-HYDROXYACID DEHYDROGENASE CATALYTIC DOMAIN-CONTAINING PROTEIN-RELATED"/>
    <property type="match status" value="1"/>
</dbReference>
<evidence type="ECO:0000256" key="4">
    <source>
        <dbReference type="ARBA" id="ARBA00023027"/>
    </source>
</evidence>
<dbReference type="EMBL" id="CAJOBS010001435">
    <property type="protein sequence ID" value="CAF4730211.1"/>
    <property type="molecule type" value="Genomic_DNA"/>
</dbReference>
<accession>A0A818QIC0</accession>